<dbReference type="GO" id="GO:0012505">
    <property type="term" value="C:endomembrane system"/>
    <property type="evidence" value="ECO:0007669"/>
    <property type="project" value="UniProtKB-SubCell"/>
</dbReference>
<comment type="cofactor">
    <cofactor evidence="2">
        <name>Mg(2+)</name>
        <dbReference type="ChEBI" id="CHEBI:18420"/>
    </cofactor>
</comment>
<dbReference type="GO" id="GO:0016020">
    <property type="term" value="C:membrane"/>
    <property type="evidence" value="ECO:0007669"/>
    <property type="project" value="InterPro"/>
</dbReference>
<keyword evidence="13" id="KW-0464">Manganese</keyword>
<dbReference type="GO" id="GO:0004579">
    <property type="term" value="F:dolichyl-diphosphooligosaccharide-protein glycotransferase activity"/>
    <property type="evidence" value="ECO:0007669"/>
    <property type="project" value="TreeGrafter"/>
</dbReference>
<evidence type="ECO:0000256" key="8">
    <source>
        <dbReference type="ARBA" id="ARBA00022692"/>
    </source>
</evidence>
<comment type="cofactor">
    <cofactor evidence="1">
        <name>Mn(2+)</name>
        <dbReference type="ChEBI" id="CHEBI:29035"/>
    </cofactor>
</comment>
<evidence type="ECO:0000256" key="2">
    <source>
        <dbReference type="ARBA" id="ARBA00001946"/>
    </source>
</evidence>
<dbReference type="AlphaFoldDB" id="A0A4S8LLN2"/>
<evidence type="ECO:0000256" key="11">
    <source>
        <dbReference type="ARBA" id="ARBA00022989"/>
    </source>
</evidence>
<dbReference type="GO" id="GO:0043687">
    <property type="term" value="P:post-translational protein modification"/>
    <property type="evidence" value="ECO:0007669"/>
    <property type="project" value="TreeGrafter"/>
</dbReference>
<gene>
    <name evidence="15" type="ORF">K435DRAFT_864532</name>
</gene>
<evidence type="ECO:0000256" key="3">
    <source>
        <dbReference type="ARBA" id="ARBA00004127"/>
    </source>
</evidence>
<evidence type="ECO:0000313" key="16">
    <source>
        <dbReference type="Proteomes" id="UP000297245"/>
    </source>
</evidence>
<keyword evidence="8" id="KW-0812">Transmembrane</keyword>
<dbReference type="GO" id="GO:0046872">
    <property type="term" value="F:metal ion binding"/>
    <property type="evidence" value="ECO:0007669"/>
    <property type="project" value="UniProtKB-KW"/>
</dbReference>
<dbReference type="InterPro" id="IPR048999">
    <property type="entry name" value="STT3-PglB_core"/>
</dbReference>
<dbReference type="PANTHER" id="PTHR13872:SF1">
    <property type="entry name" value="DOLICHYL-DIPHOSPHOOLIGOSACCHARIDE--PROTEIN GLYCOSYLTRANSFERASE SUBUNIT STT3B"/>
    <property type="match status" value="1"/>
</dbReference>
<evidence type="ECO:0000256" key="10">
    <source>
        <dbReference type="ARBA" id="ARBA00022842"/>
    </source>
</evidence>
<evidence type="ECO:0000256" key="12">
    <source>
        <dbReference type="ARBA" id="ARBA00023136"/>
    </source>
</evidence>
<keyword evidence="11" id="KW-1133">Transmembrane helix</keyword>
<sequence length="139" mass="16025">MAHHRQHIIHDWLEQCTPENAVVMSWWEYGYQIAGMVDRPTLIDSSTWNNTYIAISTAISSSEEGAAYPTLCKHDVDCVFIIFSGLSVILEMTSANFCGWFKGEYEVDDRAMAAMRNGLMYRMSYYRYAGFLLLLWGRN</sequence>
<comment type="subcellular location">
    <subcellularLocation>
        <location evidence="3">Endomembrane system</location>
        <topology evidence="3">Multi-pass membrane protein</topology>
    </subcellularLocation>
</comment>
<keyword evidence="6" id="KW-0328">Glycosyltransferase</keyword>
<dbReference type="GO" id="GO:0018279">
    <property type="term" value="P:protein N-linked glycosylation via asparagine"/>
    <property type="evidence" value="ECO:0007669"/>
    <property type="project" value="TreeGrafter"/>
</dbReference>
<evidence type="ECO:0000256" key="13">
    <source>
        <dbReference type="ARBA" id="ARBA00023211"/>
    </source>
</evidence>
<dbReference type="PANTHER" id="PTHR13872">
    <property type="entry name" value="DOLICHYL-DIPHOSPHOOLIGOSACCHARIDE--PROTEIN GLYCOSYLTRANSFERASE SUBUNIT"/>
    <property type="match status" value="1"/>
</dbReference>
<proteinExistence type="inferred from homology"/>
<dbReference type="UniPathway" id="UPA00378"/>
<dbReference type="Proteomes" id="UP000297245">
    <property type="component" value="Unassembled WGS sequence"/>
</dbReference>
<evidence type="ECO:0000256" key="4">
    <source>
        <dbReference type="ARBA" id="ARBA00004922"/>
    </source>
</evidence>
<feature type="domain" description="STT3/PglB/AglB core" evidence="14">
    <location>
        <begin position="21"/>
        <end position="67"/>
    </location>
</feature>
<evidence type="ECO:0000256" key="5">
    <source>
        <dbReference type="ARBA" id="ARBA00010810"/>
    </source>
</evidence>
<keyword evidence="12" id="KW-0472">Membrane</keyword>
<dbReference type="Pfam" id="PF21436">
    <property type="entry name" value="STT3-PglB_core"/>
    <property type="match status" value="1"/>
</dbReference>
<evidence type="ECO:0000256" key="1">
    <source>
        <dbReference type="ARBA" id="ARBA00001936"/>
    </source>
</evidence>
<reference evidence="15 16" key="1">
    <citation type="journal article" date="2019" name="Nat. Ecol. Evol.">
        <title>Megaphylogeny resolves global patterns of mushroom evolution.</title>
        <authorList>
            <person name="Varga T."/>
            <person name="Krizsan K."/>
            <person name="Foldi C."/>
            <person name="Dima B."/>
            <person name="Sanchez-Garcia M."/>
            <person name="Sanchez-Ramirez S."/>
            <person name="Szollosi G.J."/>
            <person name="Szarkandi J.G."/>
            <person name="Papp V."/>
            <person name="Albert L."/>
            <person name="Andreopoulos W."/>
            <person name="Angelini C."/>
            <person name="Antonin V."/>
            <person name="Barry K.W."/>
            <person name="Bougher N.L."/>
            <person name="Buchanan P."/>
            <person name="Buyck B."/>
            <person name="Bense V."/>
            <person name="Catcheside P."/>
            <person name="Chovatia M."/>
            <person name="Cooper J."/>
            <person name="Damon W."/>
            <person name="Desjardin D."/>
            <person name="Finy P."/>
            <person name="Geml J."/>
            <person name="Haridas S."/>
            <person name="Hughes K."/>
            <person name="Justo A."/>
            <person name="Karasinski D."/>
            <person name="Kautmanova I."/>
            <person name="Kiss B."/>
            <person name="Kocsube S."/>
            <person name="Kotiranta H."/>
            <person name="LaButti K.M."/>
            <person name="Lechner B.E."/>
            <person name="Liimatainen K."/>
            <person name="Lipzen A."/>
            <person name="Lukacs Z."/>
            <person name="Mihaltcheva S."/>
            <person name="Morgado L.N."/>
            <person name="Niskanen T."/>
            <person name="Noordeloos M.E."/>
            <person name="Ohm R.A."/>
            <person name="Ortiz-Santana B."/>
            <person name="Ovrebo C."/>
            <person name="Racz N."/>
            <person name="Riley R."/>
            <person name="Savchenko A."/>
            <person name="Shiryaev A."/>
            <person name="Soop K."/>
            <person name="Spirin V."/>
            <person name="Szebenyi C."/>
            <person name="Tomsovsky M."/>
            <person name="Tulloss R.E."/>
            <person name="Uehling J."/>
            <person name="Grigoriev I.V."/>
            <person name="Vagvolgyi C."/>
            <person name="Papp T."/>
            <person name="Martin F.M."/>
            <person name="Miettinen O."/>
            <person name="Hibbett D.S."/>
            <person name="Nagy L.G."/>
        </authorList>
    </citation>
    <scope>NUCLEOTIDE SEQUENCE [LARGE SCALE GENOMIC DNA]</scope>
    <source>
        <strain evidence="15 16">CBS 962.96</strain>
    </source>
</reference>
<comment type="pathway">
    <text evidence="4">Protein modification; protein glycosylation.</text>
</comment>
<keyword evidence="16" id="KW-1185">Reference proteome</keyword>
<organism evidence="15 16">
    <name type="scientific">Dendrothele bispora (strain CBS 962.96)</name>
    <dbReference type="NCBI Taxonomy" id="1314807"/>
    <lineage>
        <taxon>Eukaryota</taxon>
        <taxon>Fungi</taxon>
        <taxon>Dikarya</taxon>
        <taxon>Basidiomycota</taxon>
        <taxon>Agaricomycotina</taxon>
        <taxon>Agaricomycetes</taxon>
        <taxon>Agaricomycetidae</taxon>
        <taxon>Agaricales</taxon>
        <taxon>Agaricales incertae sedis</taxon>
        <taxon>Dendrothele</taxon>
    </lineage>
</organism>
<dbReference type="OrthoDB" id="10261066at2759"/>
<evidence type="ECO:0000256" key="6">
    <source>
        <dbReference type="ARBA" id="ARBA00022676"/>
    </source>
</evidence>
<dbReference type="Gene3D" id="3.40.50.12610">
    <property type="match status" value="1"/>
</dbReference>
<accession>A0A4S8LLN2</accession>
<dbReference type="InterPro" id="IPR003674">
    <property type="entry name" value="Oligo_trans_STT3"/>
</dbReference>
<keyword evidence="9" id="KW-0479">Metal-binding</keyword>
<dbReference type="EMBL" id="ML179343">
    <property type="protein sequence ID" value="THU90186.1"/>
    <property type="molecule type" value="Genomic_DNA"/>
</dbReference>
<evidence type="ECO:0000313" key="15">
    <source>
        <dbReference type="EMBL" id="THU90186.1"/>
    </source>
</evidence>
<comment type="similarity">
    <text evidence="5">Belongs to the STT3 family.</text>
</comment>
<keyword evidence="7" id="KW-0808">Transferase</keyword>
<evidence type="ECO:0000256" key="7">
    <source>
        <dbReference type="ARBA" id="ARBA00022679"/>
    </source>
</evidence>
<evidence type="ECO:0000256" key="9">
    <source>
        <dbReference type="ARBA" id="ARBA00022723"/>
    </source>
</evidence>
<protein>
    <recommendedName>
        <fullName evidence="14">STT3/PglB/AglB core domain-containing protein</fullName>
    </recommendedName>
</protein>
<evidence type="ECO:0000259" key="14">
    <source>
        <dbReference type="Pfam" id="PF21436"/>
    </source>
</evidence>
<keyword evidence="10" id="KW-0460">Magnesium</keyword>
<name>A0A4S8LLN2_DENBC</name>